<dbReference type="EMBL" id="HG994368">
    <property type="protein sequence ID" value="CAF1825330.1"/>
    <property type="molecule type" value="Genomic_DNA"/>
</dbReference>
<gene>
    <name evidence="1" type="ORF">DARMORV10_C04P18580.1</name>
</gene>
<dbReference type="InterPro" id="IPR012340">
    <property type="entry name" value="NA-bd_OB-fold"/>
</dbReference>
<dbReference type="Proteomes" id="UP001295469">
    <property type="component" value="Chromosome C04"/>
</dbReference>
<reference evidence="1" key="1">
    <citation type="submission" date="2021-01" db="EMBL/GenBank/DDBJ databases">
        <authorList>
            <consortium name="Genoscope - CEA"/>
            <person name="William W."/>
        </authorList>
    </citation>
    <scope>NUCLEOTIDE SEQUENCE</scope>
</reference>
<sequence>MPSGSSLEGPVGEVFPCIDTKDEEIKKKEVVSIGNLNKFISNSDYQTHEADFLCKARVVEVLQQNDWSFVSCSGCSRELEKSGTSLRCNRCVNPNVTEVIKEMLKLTKQDAAVLTLDEMNVGGGEELPQCLKELAGKYFVFQIRVKPFNFTPNPVLSLFLQSLITSTRDFQYQ</sequence>
<dbReference type="Gene3D" id="2.40.50.140">
    <property type="entry name" value="Nucleic acid-binding proteins"/>
    <property type="match status" value="1"/>
</dbReference>
<dbReference type="AlphaFoldDB" id="A0A816JEH2"/>
<accession>A0A816JEH2</accession>
<protein>
    <submittedName>
        <fullName evidence="1">(rape) hypothetical protein</fullName>
    </submittedName>
</protein>
<organism evidence="1">
    <name type="scientific">Brassica napus</name>
    <name type="common">Rape</name>
    <dbReference type="NCBI Taxonomy" id="3708"/>
    <lineage>
        <taxon>Eukaryota</taxon>
        <taxon>Viridiplantae</taxon>
        <taxon>Streptophyta</taxon>
        <taxon>Embryophyta</taxon>
        <taxon>Tracheophyta</taxon>
        <taxon>Spermatophyta</taxon>
        <taxon>Magnoliopsida</taxon>
        <taxon>eudicotyledons</taxon>
        <taxon>Gunneridae</taxon>
        <taxon>Pentapetalae</taxon>
        <taxon>rosids</taxon>
        <taxon>malvids</taxon>
        <taxon>Brassicales</taxon>
        <taxon>Brassicaceae</taxon>
        <taxon>Brassiceae</taxon>
        <taxon>Brassica</taxon>
    </lineage>
</organism>
<name>A0A816JEH2_BRANA</name>
<proteinExistence type="predicted"/>
<dbReference type="SUPFAM" id="SSF50249">
    <property type="entry name" value="Nucleic acid-binding proteins"/>
    <property type="match status" value="1"/>
</dbReference>
<evidence type="ECO:0000313" key="1">
    <source>
        <dbReference type="EMBL" id="CAF1825330.1"/>
    </source>
</evidence>